<organism evidence="2 3">
    <name type="scientific">Nitzschia inconspicua</name>
    <dbReference type="NCBI Taxonomy" id="303405"/>
    <lineage>
        <taxon>Eukaryota</taxon>
        <taxon>Sar</taxon>
        <taxon>Stramenopiles</taxon>
        <taxon>Ochrophyta</taxon>
        <taxon>Bacillariophyta</taxon>
        <taxon>Bacillariophyceae</taxon>
        <taxon>Bacillariophycidae</taxon>
        <taxon>Bacillariales</taxon>
        <taxon>Bacillariaceae</taxon>
        <taxon>Nitzschia</taxon>
    </lineage>
</organism>
<reference evidence="2" key="1">
    <citation type="journal article" date="2021" name="Sci. Rep.">
        <title>Diploid genomic architecture of Nitzschia inconspicua, an elite biomass production diatom.</title>
        <authorList>
            <person name="Oliver A."/>
            <person name="Podell S."/>
            <person name="Pinowska A."/>
            <person name="Traller J.C."/>
            <person name="Smith S.R."/>
            <person name="McClure R."/>
            <person name="Beliaev A."/>
            <person name="Bohutskyi P."/>
            <person name="Hill E.A."/>
            <person name="Rabines A."/>
            <person name="Zheng H."/>
            <person name="Allen L.Z."/>
            <person name="Kuo A."/>
            <person name="Grigoriev I.V."/>
            <person name="Allen A.E."/>
            <person name="Hazlebeck D."/>
            <person name="Allen E.E."/>
        </authorList>
    </citation>
    <scope>NUCLEOTIDE SEQUENCE</scope>
    <source>
        <strain evidence="2">Hildebrandi</strain>
    </source>
</reference>
<name>A0A9K3KTA9_9STRA</name>
<evidence type="ECO:0000256" key="1">
    <source>
        <dbReference type="SAM" id="Phobius"/>
    </source>
</evidence>
<comment type="caution">
    <text evidence="2">The sequence shown here is derived from an EMBL/GenBank/DDBJ whole genome shotgun (WGS) entry which is preliminary data.</text>
</comment>
<dbReference type="Pfam" id="PF03382">
    <property type="entry name" value="DUF285"/>
    <property type="match status" value="2"/>
</dbReference>
<dbReference type="Proteomes" id="UP000693970">
    <property type="component" value="Unassembled WGS sequence"/>
</dbReference>
<dbReference type="InterPro" id="IPR005046">
    <property type="entry name" value="DUF285"/>
</dbReference>
<dbReference type="InterPro" id="IPR011889">
    <property type="entry name" value="Liste_lipo_26"/>
</dbReference>
<keyword evidence="1" id="KW-0812">Transmembrane</keyword>
<dbReference type="EMBL" id="JAGRRH010000019">
    <property type="protein sequence ID" value="KAG7348924.1"/>
    <property type="molecule type" value="Genomic_DNA"/>
</dbReference>
<gene>
    <name evidence="2" type="ORF">IV203_011521</name>
</gene>
<reference evidence="2" key="2">
    <citation type="submission" date="2021-04" db="EMBL/GenBank/DDBJ databases">
        <authorList>
            <person name="Podell S."/>
        </authorList>
    </citation>
    <scope>NUCLEOTIDE SEQUENCE</scope>
    <source>
        <strain evidence="2">Hildebrandi</strain>
    </source>
</reference>
<sequence length="348" mass="38525">MREPKNGNQKPLSKMNHVVVGDMGAVGTSSQLLMTTDNVAGASAAKDSGRKVVETDCLSHGNIPDMMSETVSDSSDVAPGALNILAGIRGNRQALESDASIDPEDIVTLEAMLVDDTQIEAEYEERITQRINQKAVLAEVLSAKEKPTRKIMIAATLILLPLIAAGCETFLGMPVDINGLELKKAIKEYLKNKTMSPYGTRISCWDVSQVTNMSFAFSFFAEDHVNHVLHDPDFDDDQIKTFNEALDCWDTPNVTDMRGMFFGAHAFNQDIESWNVSNVTNMSSMFEYAYNFNQDFGSWDVSSVTDMNGMLYESLAFNQDIGSWDVSRVTDMSWILFHSFAFNQDIGS</sequence>
<evidence type="ECO:0000313" key="3">
    <source>
        <dbReference type="Proteomes" id="UP000693970"/>
    </source>
</evidence>
<feature type="transmembrane region" description="Helical" evidence="1">
    <location>
        <begin position="151"/>
        <end position="173"/>
    </location>
</feature>
<proteinExistence type="predicted"/>
<keyword evidence="1" id="KW-0472">Membrane</keyword>
<keyword evidence="1" id="KW-1133">Transmembrane helix</keyword>
<dbReference type="AlphaFoldDB" id="A0A9K3KTA9"/>
<dbReference type="OrthoDB" id="198852at2759"/>
<protein>
    <submittedName>
        <fullName evidence="2">Fibronectin domain containing protein</fullName>
    </submittedName>
</protein>
<accession>A0A9K3KTA9</accession>
<keyword evidence="3" id="KW-1185">Reference proteome</keyword>
<evidence type="ECO:0000313" key="2">
    <source>
        <dbReference type="EMBL" id="KAG7348924.1"/>
    </source>
</evidence>
<dbReference type="NCBIfam" id="TIGR02167">
    <property type="entry name" value="Liste_lipo_26"/>
    <property type="match status" value="3"/>
</dbReference>